<organism evidence="4 5">
    <name type="scientific">Dysosmobacter welbionis</name>
    <dbReference type="NCBI Taxonomy" id="2093857"/>
    <lineage>
        <taxon>Bacteria</taxon>
        <taxon>Bacillati</taxon>
        <taxon>Bacillota</taxon>
        <taxon>Clostridia</taxon>
        <taxon>Eubacteriales</taxon>
        <taxon>Oscillospiraceae</taxon>
        <taxon>Dysosmobacter</taxon>
    </lineage>
</organism>
<keyword evidence="5" id="KW-1185">Reference proteome</keyword>
<dbReference type="Pfam" id="PF09992">
    <property type="entry name" value="NAGPA"/>
    <property type="match status" value="1"/>
</dbReference>
<dbReference type="PANTHER" id="PTHR40446">
    <property type="entry name" value="N-ACETYLGLUCOSAMINE-1-PHOSPHODIESTER ALPHA-N-ACETYLGLUCOSAMINIDASE"/>
    <property type="match status" value="1"/>
</dbReference>
<keyword evidence="2" id="KW-0732">Signal</keyword>
<dbReference type="AlphaFoldDB" id="A0A4D7AN22"/>
<feature type="domain" description="SLH" evidence="3">
    <location>
        <begin position="910"/>
        <end position="974"/>
    </location>
</feature>
<dbReference type="Pfam" id="PF02368">
    <property type="entry name" value="Big_2"/>
    <property type="match status" value="1"/>
</dbReference>
<feature type="domain" description="SLH" evidence="3">
    <location>
        <begin position="846"/>
        <end position="909"/>
    </location>
</feature>
<dbReference type="Proteomes" id="UP000298642">
    <property type="component" value="Chromosome"/>
</dbReference>
<dbReference type="InterPro" id="IPR018711">
    <property type="entry name" value="NAGPA"/>
</dbReference>
<gene>
    <name evidence="4" type="ORF">EIO64_07065</name>
</gene>
<keyword evidence="1" id="KW-0677">Repeat</keyword>
<protein>
    <submittedName>
        <fullName evidence="4">S-layer homology domain-containing protein</fullName>
    </submittedName>
</protein>
<evidence type="ECO:0000256" key="1">
    <source>
        <dbReference type="ARBA" id="ARBA00022737"/>
    </source>
</evidence>
<dbReference type="PANTHER" id="PTHR40446:SF2">
    <property type="entry name" value="N-ACETYLGLUCOSAMINE-1-PHOSPHODIESTER ALPHA-N-ACETYLGLUCOSAMINIDASE"/>
    <property type="match status" value="1"/>
</dbReference>
<dbReference type="InterPro" id="IPR001119">
    <property type="entry name" value="SLH_dom"/>
</dbReference>
<reference evidence="5" key="1">
    <citation type="submission" date="2018-12" db="EMBL/GenBank/DDBJ databases">
        <title>Dusodibacter welbiota gen. nov., sp. nov., isolated from human faeces and emended description of the Oscillibacter genus.</title>
        <authorList>
            <person name="Le Roy T."/>
            <person name="Van der Smissen P."/>
            <person name="Delzenne N."/>
            <person name="Muccioli G."/>
            <person name="Collet J.F."/>
            <person name="Cani P.D."/>
        </authorList>
    </citation>
    <scope>NUCLEOTIDE SEQUENCE [LARGE SCALE GENOMIC DNA]</scope>
    <source>
        <strain evidence="5">J115</strain>
    </source>
</reference>
<dbReference type="KEGG" id="obj:EIO64_07065"/>
<dbReference type="SUPFAM" id="SSF49785">
    <property type="entry name" value="Galactose-binding domain-like"/>
    <property type="match status" value="1"/>
</dbReference>
<evidence type="ECO:0000313" key="5">
    <source>
        <dbReference type="Proteomes" id="UP000298642"/>
    </source>
</evidence>
<dbReference type="PROSITE" id="PS51272">
    <property type="entry name" value="SLH"/>
    <property type="match status" value="3"/>
</dbReference>
<dbReference type="EMBL" id="CP034413">
    <property type="protein sequence ID" value="QCI59013.1"/>
    <property type="molecule type" value="Genomic_DNA"/>
</dbReference>
<evidence type="ECO:0000256" key="2">
    <source>
        <dbReference type="SAM" id="SignalP"/>
    </source>
</evidence>
<proteinExistence type="predicted"/>
<dbReference type="Gene3D" id="2.60.40.1080">
    <property type="match status" value="1"/>
</dbReference>
<dbReference type="InterPro" id="IPR003343">
    <property type="entry name" value="Big_2"/>
</dbReference>
<dbReference type="Pfam" id="PF00395">
    <property type="entry name" value="SLH"/>
    <property type="match status" value="3"/>
</dbReference>
<evidence type="ECO:0000259" key="3">
    <source>
        <dbReference type="PROSITE" id="PS51272"/>
    </source>
</evidence>
<name>A0A4D7AN22_9FIRM</name>
<dbReference type="RefSeq" id="WP_136891069.1">
    <property type="nucleotide sequence ID" value="NZ_CP034413.3"/>
</dbReference>
<accession>A0A4D7AN22</accession>
<feature type="chain" id="PRO_5039567220" evidence="2">
    <location>
        <begin position="26"/>
        <end position="1028"/>
    </location>
</feature>
<feature type="domain" description="SLH" evidence="3">
    <location>
        <begin position="975"/>
        <end position="1028"/>
    </location>
</feature>
<dbReference type="Gene3D" id="2.60.120.430">
    <property type="entry name" value="Galactose-binding lectin"/>
    <property type="match status" value="1"/>
</dbReference>
<sequence>MKNTLRKTLSLFLAFTLLCSLGLTAAASEAMGEDLTSKGTLLNQKTQLSTNVFWSTAYSDLRTENVVTYEPNADVTPIVTFGDSLTTRTTVTSAARALESQGYRVAAGINGDFFNTSNGLPIGILVSEGEVLSSDGGYYAMGFREDGSAVIGKPGLSISANLGYQGSDSSGYFTDIIRTVAGINKARVSTGGIYLYTYDFNNRHTTGNTEAGVDVLCTIVDGSLSIGGTMTLVVDQVIEATSATAIGPDQIVLSANALSNTYYTDALRNIPVGATVTVTVSAANEAWNDVQYAVGALYSLVQDGAVVSGLPSGVNPRTAVGVTADGTVVFYTIDGRRSGHSIGASLSQVAQRMIELGCVAAIGLDGGGSTTITVTQPDDTTAATINRPSDGSERAVANHLFLVATNEPTGELGHFYVQADNAYVLAGSKVEISAAAVDTNYIPMDEDYDYDLEASDGELDGNILTTPKRGGEITVTASSGRREGSTTVYAIEDPTDVVIRDSSGTALTTLNAATGTTTQLAATAAYNHISLKADPEAFTWEVTGDIGTVDEHGLFTAAAPGTGTITVSAGRARVSIPVTVSSSGTVSAGGVMEVESFEGSTTIFRGSGSNMDFSLNHSADTVRMGSGSAKVDYTLTETGASQGAYTAEWRASKSTGIDCSTYTALHLWVYGDGSGNILSLLYNDGAAGYQSLQVTPLDFTGWKQVTVTLPGAHFEIQGLQVSATTAADGTVSVGDKLSGTIYIDHITATASGTPDNAAPVVSASLDNSLWQVTASVADAVDGILPAGSVTVTYNGAPYGSYDPATGLVTVALPGPGESHEAMRITITARDLSGNIGRASVDVEPYGVDHKFTDINDYWAATYVDFLYNANITTGYADGTFRPNDNISRQQFAVMLYRYLGLDGTQYESVTLPFADNASIGDYALTAVKALYTEGIINGSTGSDGRLYFNPGGSLTRAQAAAMIGRTQEKGYAIVDLTFSDTASIPAYATYYIQTMAAQGVISGYADGTFQPGANITRGQMAKILYNLM</sequence>
<dbReference type="InterPro" id="IPR008979">
    <property type="entry name" value="Galactose-bd-like_sf"/>
</dbReference>
<feature type="signal peptide" evidence="2">
    <location>
        <begin position="1"/>
        <end position="25"/>
    </location>
</feature>
<evidence type="ECO:0000313" key="4">
    <source>
        <dbReference type="EMBL" id="QCI59013.1"/>
    </source>
</evidence>